<dbReference type="InterPro" id="IPR021054">
    <property type="entry name" value="Cell_wall_mannoprotein_1"/>
</dbReference>
<dbReference type="EMBL" id="JANIEX010001269">
    <property type="protein sequence ID" value="KAJ3559871.1"/>
    <property type="molecule type" value="Genomic_DNA"/>
</dbReference>
<accession>A0AAD5YP77</accession>
<proteinExistence type="predicted"/>
<protein>
    <submittedName>
        <fullName evidence="1">Uncharacterized protein</fullName>
    </submittedName>
</protein>
<name>A0AAD5YP77_9AGAR</name>
<evidence type="ECO:0000313" key="2">
    <source>
        <dbReference type="Proteomes" id="UP001213000"/>
    </source>
</evidence>
<dbReference type="PANTHER" id="PTHR38123">
    <property type="entry name" value="CELL WALL SERINE-THREONINE-RICH GALACTOMANNOPROTEIN MP1 (AFU_ORTHOLOGUE AFUA_4G03240)"/>
    <property type="match status" value="1"/>
</dbReference>
<dbReference type="Proteomes" id="UP001213000">
    <property type="component" value="Unassembled WGS sequence"/>
</dbReference>
<keyword evidence="2" id="KW-1185">Reference proteome</keyword>
<sequence>MYESLGFYGRRYSSQISFMDTILSYLNPLLQATEDNATAEATPTATIEDVLKDFQEMETHGMAMRDKIRNFPETGGTLMEALGIHNNVFQLQTFVTKTEGNVKAVPLPIALEDGNRVMEAINRLKVVLEEALKLIVEKKATFEQLSFGIPSIIHFDLTSLHDSVVPLEDAMLVVSPPELLEAAQAAKTDIEAFFSEAIAAYS</sequence>
<dbReference type="PANTHER" id="PTHR38123:SF1">
    <property type="entry name" value="HYDROPHOBIC SURFACE BINDING PROTEIN"/>
    <property type="match status" value="1"/>
</dbReference>
<dbReference type="GO" id="GO:0005576">
    <property type="term" value="C:extracellular region"/>
    <property type="evidence" value="ECO:0007669"/>
    <property type="project" value="TreeGrafter"/>
</dbReference>
<reference evidence="1" key="1">
    <citation type="submission" date="2022-07" db="EMBL/GenBank/DDBJ databases">
        <title>Genome Sequence of Leucocoprinus birnbaumii.</title>
        <authorList>
            <person name="Buettner E."/>
        </authorList>
    </citation>
    <scope>NUCLEOTIDE SEQUENCE</scope>
    <source>
        <strain evidence="1">VT141</strain>
    </source>
</reference>
<dbReference type="Pfam" id="PF12296">
    <property type="entry name" value="HsbA"/>
    <property type="match status" value="1"/>
</dbReference>
<organism evidence="1 2">
    <name type="scientific">Leucocoprinus birnbaumii</name>
    <dbReference type="NCBI Taxonomy" id="56174"/>
    <lineage>
        <taxon>Eukaryota</taxon>
        <taxon>Fungi</taxon>
        <taxon>Dikarya</taxon>
        <taxon>Basidiomycota</taxon>
        <taxon>Agaricomycotina</taxon>
        <taxon>Agaricomycetes</taxon>
        <taxon>Agaricomycetidae</taxon>
        <taxon>Agaricales</taxon>
        <taxon>Agaricineae</taxon>
        <taxon>Agaricaceae</taxon>
        <taxon>Leucocoprinus</taxon>
    </lineage>
</organism>
<dbReference type="Gene3D" id="1.20.1280.140">
    <property type="match status" value="1"/>
</dbReference>
<dbReference type="AlphaFoldDB" id="A0AAD5YP77"/>
<comment type="caution">
    <text evidence="1">The sequence shown here is derived from an EMBL/GenBank/DDBJ whole genome shotgun (WGS) entry which is preliminary data.</text>
</comment>
<evidence type="ECO:0000313" key="1">
    <source>
        <dbReference type="EMBL" id="KAJ3559871.1"/>
    </source>
</evidence>
<gene>
    <name evidence="1" type="ORF">NP233_g11157</name>
</gene>